<keyword evidence="11" id="KW-0472">Membrane</keyword>
<keyword evidence="6" id="KW-0808">Transferase</keyword>
<dbReference type="InterPro" id="IPR003660">
    <property type="entry name" value="HAMP_dom"/>
</dbReference>
<proteinExistence type="predicted"/>
<dbReference type="SMART" id="SM00387">
    <property type="entry name" value="HATPase_c"/>
    <property type="match status" value="1"/>
</dbReference>
<evidence type="ECO:0000256" key="3">
    <source>
        <dbReference type="ARBA" id="ARBA00012438"/>
    </source>
</evidence>
<dbReference type="Gene3D" id="1.10.287.130">
    <property type="match status" value="1"/>
</dbReference>
<keyword evidence="15" id="KW-1185">Reference proteome</keyword>
<dbReference type="PRINTS" id="PR00344">
    <property type="entry name" value="BCTRLSENSOR"/>
</dbReference>
<sequence>MLPMLVRLYLTVAGLLLCSLLLVQQAFPHLFPEPYAQSARQDFAGELRLLRERLRGADGAELRRRLAELDRDLPDRYRLLGAAEVEALSVPVRGQLAADGSAGDHLGSDQHRVYLRLDGGQVVQIGYVEDDYTARYLAYVTVLGLMLLALLLWLQPLWGDLERLREAAERFGDGDLEARAPLRGGSSIRQLCVYFNNMADQIGRLIQSQRDLVNAASHELRTPITRLEFGLANLSDSLDDRVARARVHALRCDVEELDLLVGELLTLGMLERNGARAMLEQVEAGAFLRASAGLAAEELRTRGTAIDWVLSPALAEVVVEPRSFARAFSNLMRNALRYADGLIRVVLEPDGAGWQLIVEDDGVGIPVEDRDRVFEPFYRLDRSRDRATGGFGLGLSIVRQVIDRHAGDIRVEASNLGGARFVIRLPTHQPGELRAASAPARDAAGEPLSHAFHLQ</sequence>
<dbReference type="InterPro" id="IPR005467">
    <property type="entry name" value="His_kinase_dom"/>
</dbReference>
<evidence type="ECO:0000256" key="8">
    <source>
        <dbReference type="ARBA" id="ARBA00022777"/>
    </source>
</evidence>
<evidence type="ECO:0000256" key="9">
    <source>
        <dbReference type="ARBA" id="ARBA00022840"/>
    </source>
</evidence>
<dbReference type="InterPro" id="IPR003594">
    <property type="entry name" value="HATPase_dom"/>
</dbReference>
<dbReference type="InterPro" id="IPR003661">
    <property type="entry name" value="HisK_dim/P_dom"/>
</dbReference>
<dbReference type="Proteomes" id="UP001387215">
    <property type="component" value="Unassembled WGS sequence"/>
</dbReference>
<dbReference type="CDD" id="cd06225">
    <property type="entry name" value="HAMP"/>
    <property type="match status" value="1"/>
</dbReference>
<dbReference type="InterPro" id="IPR036890">
    <property type="entry name" value="HATPase_C_sf"/>
</dbReference>
<dbReference type="SUPFAM" id="SSF47384">
    <property type="entry name" value="Homodimeric domain of signal transducing histidine kinase"/>
    <property type="match status" value="1"/>
</dbReference>
<dbReference type="SUPFAM" id="SSF55874">
    <property type="entry name" value="ATPase domain of HSP90 chaperone/DNA topoisomerase II/histidine kinase"/>
    <property type="match status" value="1"/>
</dbReference>
<dbReference type="PANTHER" id="PTHR44936:SF10">
    <property type="entry name" value="SENSOR PROTEIN RSTB"/>
    <property type="match status" value="1"/>
</dbReference>
<evidence type="ECO:0000256" key="10">
    <source>
        <dbReference type="SAM" id="MobiDB-lite"/>
    </source>
</evidence>
<evidence type="ECO:0000256" key="2">
    <source>
        <dbReference type="ARBA" id="ARBA00004651"/>
    </source>
</evidence>
<dbReference type="EC" id="2.7.13.3" evidence="3"/>
<dbReference type="GO" id="GO:0005524">
    <property type="term" value="F:ATP binding"/>
    <property type="evidence" value="ECO:0007669"/>
    <property type="project" value="UniProtKB-KW"/>
</dbReference>
<keyword evidence="4" id="KW-1003">Cell membrane</keyword>
<evidence type="ECO:0000256" key="4">
    <source>
        <dbReference type="ARBA" id="ARBA00022475"/>
    </source>
</evidence>
<protein>
    <recommendedName>
        <fullName evidence="3">histidine kinase</fullName>
        <ecNumber evidence="3">2.7.13.3</ecNumber>
    </recommendedName>
</protein>
<evidence type="ECO:0000256" key="6">
    <source>
        <dbReference type="ARBA" id="ARBA00022679"/>
    </source>
</evidence>
<evidence type="ECO:0000259" key="13">
    <source>
        <dbReference type="PROSITE" id="PS50885"/>
    </source>
</evidence>
<evidence type="ECO:0000313" key="15">
    <source>
        <dbReference type="Proteomes" id="UP001387215"/>
    </source>
</evidence>
<dbReference type="PROSITE" id="PS50885">
    <property type="entry name" value="HAMP"/>
    <property type="match status" value="1"/>
</dbReference>
<evidence type="ECO:0000256" key="5">
    <source>
        <dbReference type="ARBA" id="ARBA00022553"/>
    </source>
</evidence>
<evidence type="ECO:0000256" key="7">
    <source>
        <dbReference type="ARBA" id="ARBA00022741"/>
    </source>
</evidence>
<accession>A0ABU8CX53</accession>
<dbReference type="RefSeq" id="WP_064746529.1">
    <property type="nucleotide sequence ID" value="NZ_JBANDL010000002.1"/>
</dbReference>
<dbReference type="Gene3D" id="3.30.565.10">
    <property type="entry name" value="Histidine kinase-like ATPase, C-terminal domain"/>
    <property type="match status" value="1"/>
</dbReference>
<keyword evidence="11" id="KW-0812">Transmembrane</keyword>
<feature type="domain" description="HAMP" evidence="13">
    <location>
        <begin position="161"/>
        <end position="207"/>
    </location>
</feature>
<dbReference type="Pfam" id="PF00512">
    <property type="entry name" value="HisKA"/>
    <property type="match status" value="1"/>
</dbReference>
<name>A0ABU8CX53_9GAMM</name>
<dbReference type="SMART" id="SM00388">
    <property type="entry name" value="HisKA"/>
    <property type="match status" value="1"/>
</dbReference>
<dbReference type="InterPro" id="IPR036097">
    <property type="entry name" value="HisK_dim/P_sf"/>
</dbReference>
<evidence type="ECO:0000256" key="1">
    <source>
        <dbReference type="ARBA" id="ARBA00000085"/>
    </source>
</evidence>
<keyword evidence="8" id="KW-0418">Kinase</keyword>
<dbReference type="EMBL" id="JBANDL010000002">
    <property type="protein sequence ID" value="MEI2453355.1"/>
    <property type="molecule type" value="Genomic_DNA"/>
</dbReference>
<keyword evidence="5" id="KW-0597">Phosphoprotein</keyword>
<reference evidence="14 15" key="1">
    <citation type="submission" date="2024-02" db="EMBL/GenBank/DDBJ databases">
        <title>Lysobacter Genome Sequencing and Mining.</title>
        <authorList>
            <person name="Bierman J."/>
            <person name="Walker M.C."/>
        </authorList>
    </citation>
    <scope>NUCLEOTIDE SEQUENCE [LARGE SCALE GENOMIC DNA]</scope>
    <source>
        <strain evidence="14 15">PB6250</strain>
    </source>
</reference>
<dbReference type="PROSITE" id="PS50109">
    <property type="entry name" value="HIS_KIN"/>
    <property type="match status" value="1"/>
</dbReference>
<feature type="transmembrane region" description="Helical" evidence="11">
    <location>
        <begin position="136"/>
        <end position="154"/>
    </location>
</feature>
<dbReference type="CDD" id="cd00082">
    <property type="entry name" value="HisKA"/>
    <property type="match status" value="1"/>
</dbReference>
<keyword evidence="11" id="KW-1133">Transmembrane helix</keyword>
<dbReference type="Pfam" id="PF02518">
    <property type="entry name" value="HATPase_c"/>
    <property type="match status" value="1"/>
</dbReference>
<dbReference type="InterPro" id="IPR004358">
    <property type="entry name" value="Sig_transdc_His_kin-like_C"/>
</dbReference>
<dbReference type="SMART" id="SM00304">
    <property type="entry name" value="HAMP"/>
    <property type="match status" value="1"/>
</dbReference>
<keyword evidence="7" id="KW-0547">Nucleotide-binding</keyword>
<dbReference type="InterPro" id="IPR050980">
    <property type="entry name" value="2C_sensor_his_kinase"/>
</dbReference>
<dbReference type="Pfam" id="PF00672">
    <property type="entry name" value="HAMP"/>
    <property type="match status" value="1"/>
</dbReference>
<feature type="domain" description="Histidine kinase" evidence="12">
    <location>
        <begin position="215"/>
        <end position="429"/>
    </location>
</feature>
<evidence type="ECO:0000313" key="14">
    <source>
        <dbReference type="EMBL" id="MEI2453355.1"/>
    </source>
</evidence>
<comment type="catalytic activity">
    <reaction evidence="1">
        <text>ATP + protein L-histidine = ADP + protein N-phospho-L-histidine.</text>
        <dbReference type="EC" id="2.7.13.3"/>
    </reaction>
</comment>
<organism evidence="14 15">
    <name type="scientific">Lysobacter firmicutimachus</name>
    <dbReference type="NCBI Taxonomy" id="1792846"/>
    <lineage>
        <taxon>Bacteria</taxon>
        <taxon>Pseudomonadati</taxon>
        <taxon>Pseudomonadota</taxon>
        <taxon>Gammaproteobacteria</taxon>
        <taxon>Lysobacterales</taxon>
        <taxon>Lysobacteraceae</taxon>
        <taxon>Lysobacter</taxon>
    </lineage>
</organism>
<dbReference type="SUPFAM" id="SSF158472">
    <property type="entry name" value="HAMP domain-like"/>
    <property type="match status" value="1"/>
</dbReference>
<gene>
    <name evidence="14" type="ORF">V2J18_01545</name>
</gene>
<evidence type="ECO:0000256" key="11">
    <source>
        <dbReference type="SAM" id="Phobius"/>
    </source>
</evidence>
<comment type="caution">
    <text evidence="14">The sequence shown here is derived from an EMBL/GenBank/DDBJ whole genome shotgun (WGS) entry which is preliminary data.</text>
</comment>
<comment type="subcellular location">
    <subcellularLocation>
        <location evidence="2">Cell membrane</location>
        <topology evidence="2">Multi-pass membrane protein</topology>
    </subcellularLocation>
</comment>
<evidence type="ECO:0000259" key="12">
    <source>
        <dbReference type="PROSITE" id="PS50109"/>
    </source>
</evidence>
<keyword evidence="9 14" id="KW-0067">ATP-binding</keyword>
<feature type="region of interest" description="Disordered" evidence="10">
    <location>
        <begin position="433"/>
        <end position="455"/>
    </location>
</feature>
<dbReference type="PANTHER" id="PTHR44936">
    <property type="entry name" value="SENSOR PROTEIN CREC"/>
    <property type="match status" value="1"/>
</dbReference>